<evidence type="ECO:0000313" key="2">
    <source>
        <dbReference type="Proteomes" id="UP000077857"/>
    </source>
</evidence>
<dbReference type="Proteomes" id="UP000077857">
    <property type="component" value="Unassembled WGS sequence"/>
</dbReference>
<dbReference type="AlphaFoldDB" id="A0A177NRD0"/>
<comment type="caution">
    <text evidence="1">The sequence shown here is derived from an EMBL/GenBank/DDBJ whole genome shotgun (WGS) entry which is preliminary data.</text>
</comment>
<sequence length="87" mass="9713">MSEALVITQLLETSNQLSAFCTQNGWIISDSITYEILERHSDHLLIYVTFLESIMEGSGCQCDQKSCYGRLRLNLDIQGNIIGADLA</sequence>
<evidence type="ECO:0000313" key="1">
    <source>
        <dbReference type="EMBL" id="OAI20628.1"/>
    </source>
</evidence>
<reference evidence="1 2" key="1">
    <citation type="submission" date="2016-03" db="EMBL/GenBank/DDBJ databases">
        <authorList>
            <person name="Ploux O."/>
        </authorList>
    </citation>
    <scope>NUCLEOTIDE SEQUENCE [LARGE SCALE GENOMIC DNA]</scope>
    <source>
        <strain evidence="1 2">R-45378</strain>
    </source>
</reference>
<dbReference type="RefSeq" id="WP_064039087.1">
    <property type="nucleotide sequence ID" value="NZ_LUUJ01000017.1"/>
</dbReference>
<gene>
    <name evidence="1" type="ORF">A1507_22755</name>
</gene>
<organism evidence="1 2">
    <name type="scientific">Methylomonas koyamae</name>
    <dbReference type="NCBI Taxonomy" id="702114"/>
    <lineage>
        <taxon>Bacteria</taxon>
        <taxon>Pseudomonadati</taxon>
        <taxon>Pseudomonadota</taxon>
        <taxon>Gammaproteobacteria</taxon>
        <taxon>Methylococcales</taxon>
        <taxon>Methylococcaceae</taxon>
        <taxon>Methylomonas</taxon>
    </lineage>
</organism>
<protein>
    <submittedName>
        <fullName evidence="1">Uncharacterized protein</fullName>
    </submittedName>
</protein>
<accession>A0A177NRD0</accession>
<name>A0A177NRD0_9GAMM</name>
<proteinExistence type="predicted"/>
<dbReference type="OrthoDB" id="5797224at2"/>
<dbReference type="EMBL" id="LUUJ01000017">
    <property type="protein sequence ID" value="OAI20628.1"/>
    <property type="molecule type" value="Genomic_DNA"/>
</dbReference>